<gene>
    <name evidence="1" type="ORF">LAESUDRAFT_763327</name>
</gene>
<protein>
    <submittedName>
        <fullName evidence="1">Uncharacterized protein</fullName>
    </submittedName>
</protein>
<sequence length="159" mass="18080">MSPVERCDWPFGGPPLLFYLVNNVSFCSILQEHILGDHTFIYWAILKQQHAEEARLRGSSSSGRNAECDLVMRLLELAAPLADEMRTKFCLACLQTADQAHFEFVCGSPVLCPLSGMEEILLRSAAPPDKLDVEDDLVDEHKFTVHFHVLMFVKWMWVV</sequence>
<dbReference type="AlphaFoldDB" id="A0A165BYL6"/>
<dbReference type="InParanoid" id="A0A165BYL6"/>
<dbReference type="RefSeq" id="XP_040759626.1">
    <property type="nucleotide sequence ID" value="XM_040913237.1"/>
</dbReference>
<name>A0A165BYL6_9APHY</name>
<dbReference type="GeneID" id="63830265"/>
<evidence type="ECO:0000313" key="1">
    <source>
        <dbReference type="EMBL" id="KZT01886.1"/>
    </source>
</evidence>
<accession>A0A165BYL6</accession>
<organism evidence="1 2">
    <name type="scientific">Laetiporus sulphureus 93-53</name>
    <dbReference type="NCBI Taxonomy" id="1314785"/>
    <lineage>
        <taxon>Eukaryota</taxon>
        <taxon>Fungi</taxon>
        <taxon>Dikarya</taxon>
        <taxon>Basidiomycota</taxon>
        <taxon>Agaricomycotina</taxon>
        <taxon>Agaricomycetes</taxon>
        <taxon>Polyporales</taxon>
        <taxon>Laetiporus</taxon>
    </lineage>
</organism>
<reference evidence="1 2" key="1">
    <citation type="journal article" date="2016" name="Mol. Biol. Evol.">
        <title>Comparative Genomics of Early-Diverging Mushroom-Forming Fungi Provides Insights into the Origins of Lignocellulose Decay Capabilities.</title>
        <authorList>
            <person name="Nagy L.G."/>
            <person name="Riley R."/>
            <person name="Tritt A."/>
            <person name="Adam C."/>
            <person name="Daum C."/>
            <person name="Floudas D."/>
            <person name="Sun H."/>
            <person name="Yadav J.S."/>
            <person name="Pangilinan J."/>
            <person name="Larsson K.H."/>
            <person name="Matsuura K."/>
            <person name="Barry K."/>
            <person name="Labutti K."/>
            <person name="Kuo R."/>
            <person name="Ohm R.A."/>
            <person name="Bhattacharya S.S."/>
            <person name="Shirouzu T."/>
            <person name="Yoshinaga Y."/>
            <person name="Martin F.M."/>
            <person name="Grigoriev I.V."/>
            <person name="Hibbett D.S."/>
        </authorList>
    </citation>
    <scope>NUCLEOTIDE SEQUENCE [LARGE SCALE GENOMIC DNA]</scope>
    <source>
        <strain evidence="1 2">93-53</strain>
    </source>
</reference>
<proteinExistence type="predicted"/>
<dbReference type="EMBL" id="KV427658">
    <property type="protein sequence ID" value="KZT01886.1"/>
    <property type="molecule type" value="Genomic_DNA"/>
</dbReference>
<dbReference type="Proteomes" id="UP000076871">
    <property type="component" value="Unassembled WGS sequence"/>
</dbReference>
<keyword evidence="2" id="KW-1185">Reference proteome</keyword>
<dbReference type="OrthoDB" id="2959034at2759"/>
<evidence type="ECO:0000313" key="2">
    <source>
        <dbReference type="Proteomes" id="UP000076871"/>
    </source>
</evidence>